<comment type="caution">
    <text evidence="1">The sequence shown here is derived from an EMBL/GenBank/DDBJ whole genome shotgun (WGS) entry which is preliminary data.</text>
</comment>
<evidence type="ECO:0000313" key="1">
    <source>
        <dbReference type="EMBL" id="PKD42716.1"/>
    </source>
</evidence>
<accession>A0A2N0VEV7</accession>
<dbReference type="SUPFAM" id="SSF160387">
    <property type="entry name" value="NosL/MerB-like"/>
    <property type="match status" value="1"/>
</dbReference>
<protein>
    <submittedName>
        <fullName evidence="1">Uncharacterized protein</fullName>
    </submittedName>
</protein>
<dbReference type="OrthoDB" id="9822013at2"/>
<dbReference type="PROSITE" id="PS51257">
    <property type="entry name" value="PROKAR_LIPOPROTEIN"/>
    <property type="match status" value="1"/>
</dbReference>
<evidence type="ECO:0000313" key="2">
    <source>
        <dbReference type="Proteomes" id="UP000233398"/>
    </source>
</evidence>
<dbReference type="EMBL" id="PISP01000006">
    <property type="protein sequence ID" value="PKD42716.1"/>
    <property type="molecule type" value="Genomic_DNA"/>
</dbReference>
<dbReference type="AlphaFoldDB" id="A0A2N0VEV7"/>
<sequence length="176" mass="20147">MDHKAIVTIFVMGLILLGGCNQASEKNNDDVYRYTNSVDIEYGSDICSYTNDVIETVRYGGKITMKDGTVHKFMSVECVAGFYLEMENRDEIERLEIVDFAHGQKYLPVDELTFLKSSLRPSPNGMSLTAIDNSNEKMKDYIYDAYPGEFHTWYEVLELVSDQWNINHDELKASVN</sequence>
<keyword evidence="2" id="KW-1185">Reference proteome</keyword>
<proteinExistence type="predicted"/>
<reference evidence="1 2" key="1">
    <citation type="submission" date="2017-11" db="EMBL/GenBank/DDBJ databases">
        <title>Rhodohalobacter 15182 sp. nov., isolated from a salt lake.</title>
        <authorList>
            <person name="Han S."/>
        </authorList>
    </citation>
    <scope>NUCLEOTIDE SEQUENCE [LARGE SCALE GENOMIC DNA]</scope>
    <source>
        <strain evidence="1 2">15182</strain>
    </source>
</reference>
<gene>
    <name evidence="1" type="ORF">CWD77_15055</name>
</gene>
<dbReference type="Proteomes" id="UP000233398">
    <property type="component" value="Unassembled WGS sequence"/>
</dbReference>
<organism evidence="1 2">
    <name type="scientific">Rhodohalobacter barkolensis</name>
    <dbReference type="NCBI Taxonomy" id="2053187"/>
    <lineage>
        <taxon>Bacteria</taxon>
        <taxon>Pseudomonadati</taxon>
        <taxon>Balneolota</taxon>
        <taxon>Balneolia</taxon>
        <taxon>Balneolales</taxon>
        <taxon>Balneolaceae</taxon>
        <taxon>Rhodohalobacter</taxon>
    </lineage>
</organism>
<dbReference type="RefSeq" id="WP_101074411.1">
    <property type="nucleotide sequence ID" value="NZ_PISP01000006.1"/>
</dbReference>
<name>A0A2N0VEV7_9BACT</name>